<evidence type="ECO:0000256" key="2">
    <source>
        <dbReference type="ARBA" id="ARBA00022801"/>
    </source>
</evidence>
<dbReference type="Gene3D" id="2.60.120.260">
    <property type="entry name" value="Galactose-binding domain-like"/>
    <property type="match status" value="2"/>
</dbReference>
<keyword evidence="7" id="KW-1185">Reference proteome</keyword>
<evidence type="ECO:0000313" key="7">
    <source>
        <dbReference type="Proteomes" id="UP001172737"/>
    </source>
</evidence>
<sequence>MRRQLTSGAAAAALALGGLVAVSGPATAEVDEPVAAGITVPKVENLPADFMNGVDVSSILSLEESGVTFTDFDGQEADLFDVMADAGINYVRIRVWNDPYLSTDATKGYGGGNVDPARATEIGKRATAAGMKVLVDFHYADFWAHPGQQPVPKAWVGMTAAEKADALYAFTQDTLQMMADEGVDVGMVQIGNETSNLQLSGESWPASAPLFDAGSRAVRDTLGGDVRIAVHFTNPERGNYGSLAASLASYDTDPATDGVQPIDYDVFASSYYAYWHGTLENLTAQLQGVADTYGKDVIVAETSWNYTLEDGDGWENTIREATRSDKYSSTVQGQALAVRDVIDATVKVGDAGLGVFYWEPAWLPVGAPGQLAANQALWEEFGSGWASSYAGEYSTDAGTWYGGSSWDNQALFDFEGHPLESLRVFDYARYGTVAPREVDAIGAPSLTVIDGDPITLPSTVSVAYTDGTSEDQPVTWGAKAEWIVGPGTYEVPGTTADGFATTATVTVLGSATEGVNLVVNPGFEDGVAPWTGTGSGYTISASDDPHDGSTRSTHFYSGSAFTFTIEQEITGVPAGDYRLSAFAQGRTAVDGEHTYITVSSGIASESADFTLANWTNWQNPVTDVISVVEGATVTVSATFDLTAGAWGTIDDFQLVAESESAVADTAALEAAIAAGGGYDAADHTAESFLELTRALARGEFILESSAPGQASVDAATGAILAAIDGLEDGDGTIPTPTVDPVSVAVVLGDAIELPGTVTVRAYDDTTSTDTVTWADVLDLITSPGTYPVPGVTAGGLDAVAAVTVTAPVLIANGGFEKGDSDVTPWELVASPWPDSTVATFWVTGNGPHEGSYSLNLWNGYGADIAVSATQGITGLAPGDYRLTAQLQGGGTHTLALIAGDRSVPVVFGAWDAWMPHAVEVTVGADGTLVVGLAGGLADGAWGFADDFVLEPLDGPVAGDPAALEVALADAAAVDRAVHTAESVAVLDLAVARARVVLGADAPTQVALDAATVEIENALAALEIAPADVEELTAVLAVADAVGRPLYTPASLRHLDQAVDAAEPLLAASALDQGAVDAAADAVSSAVADLVLKPQFEDRTPPGLAKKG</sequence>
<organism evidence="6 7">
    <name type="scientific">Demequina lignilytica</name>
    <dbReference type="NCBI Taxonomy" id="3051663"/>
    <lineage>
        <taxon>Bacteria</taxon>
        <taxon>Bacillati</taxon>
        <taxon>Actinomycetota</taxon>
        <taxon>Actinomycetes</taxon>
        <taxon>Micrococcales</taxon>
        <taxon>Demequinaceae</taxon>
        <taxon>Demequina</taxon>
    </lineage>
</organism>
<dbReference type="AlphaFoldDB" id="A0AAW7M4A3"/>
<feature type="signal peptide" evidence="4">
    <location>
        <begin position="1"/>
        <end position="28"/>
    </location>
</feature>
<feature type="domain" description="Bacterial Ig-like" evidence="5">
    <location>
        <begin position="445"/>
        <end position="496"/>
    </location>
</feature>
<dbReference type="RefSeq" id="WP_301121004.1">
    <property type="nucleotide sequence ID" value="NZ_JAUHPX010000008.1"/>
</dbReference>
<dbReference type="PANTHER" id="PTHR34983">
    <property type="entry name" value="ARABINOGALACTAN ENDO-BETA-1,4-GALACTANASE A"/>
    <property type="match status" value="1"/>
</dbReference>
<feature type="chain" id="PRO_5043100316" description="Arabinogalactan endo-beta-1,4-galactanase" evidence="4">
    <location>
        <begin position="29"/>
        <end position="1107"/>
    </location>
</feature>
<evidence type="ECO:0000256" key="1">
    <source>
        <dbReference type="ARBA" id="ARBA00010687"/>
    </source>
</evidence>
<accession>A0AAW7M4A3</accession>
<gene>
    <name evidence="6" type="ORF">QQX10_11935</name>
</gene>
<dbReference type="EMBL" id="JAUHPX010000008">
    <property type="protein sequence ID" value="MDN4488874.1"/>
    <property type="molecule type" value="Genomic_DNA"/>
</dbReference>
<dbReference type="GO" id="GO:0031218">
    <property type="term" value="F:arabinogalactan endo-1,4-beta-galactosidase activity"/>
    <property type="evidence" value="ECO:0007669"/>
    <property type="project" value="UniProtKB-EC"/>
</dbReference>
<dbReference type="InterPro" id="IPR011081">
    <property type="entry name" value="Big_4"/>
</dbReference>
<comment type="caution">
    <text evidence="6">The sequence shown here is derived from an EMBL/GenBank/DDBJ whole genome shotgun (WGS) entry which is preliminary data.</text>
</comment>
<reference evidence="6" key="1">
    <citation type="submission" date="2023-06" db="EMBL/GenBank/DDBJ databases">
        <title>Sysu t00039.</title>
        <authorList>
            <person name="Gao L."/>
            <person name="Fang B.-Z."/>
            <person name="Li W.-J."/>
        </authorList>
    </citation>
    <scope>NUCLEOTIDE SEQUENCE</scope>
    <source>
        <strain evidence="6">SYSU T00039</strain>
    </source>
</reference>
<evidence type="ECO:0000256" key="3">
    <source>
        <dbReference type="ARBA" id="ARBA00023295"/>
    </source>
</evidence>
<dbReference type="InterPro" id="IPR011683">
    <property type="entry name" value="Glyco_hydro_53"/>
</dbReference>
<dbReference type="Pfam" id="PF07532">
    <property type="entry name" value="Big_4"/>
    <property type="match status" value="2"/>
</dbReference>
<evidence type="ECO:0000259" key="5">
    <source>
        <dbReference type="Pfam" id="PF07532"/>
    </source>
</evidence>
<dbReference type="InterPro" id="IPR017853">
    <property type="entry name" value="GH"/>
</dbReference>
<keyword evidence="2 4" id="KW-0378">Hydrolase</keyword>
<proteinExistence type="inferred from homology"/>
<keyword evidence="4" id="KW-0732">Signal</keyword>
<keyword evidence="3 4" id="KW-0326">Glycosidase</keyword>
<dbReference type="Gene3D" id="1.20.1270.90">
    <property type="entry name" value="AF1782-like"/>
    <property type="match status" value="2"/>
</dbReference>
<dbReference type="Proteomes" id="UP001172737">
    <property type="component" value="Unassembled WGS sequence"/>
</dbReference>
<dbReference type="Pfam" id="PF07745">
    <property type="entry name" value="Glyco_hydro_53"/>
    <property type="match status" value="1"/>
</dbReference>
<evidence type="ECO:0000256" key="4">
    <source>
        <dbReference type="RuleBase" id="RU361192"/>
    </source>
</evidence>
<dbReference type="Gene3D" id="3.20.20.80">
    <property type="entry name" value="Glycosidases"/>
    <property type="match status" value="1"/>
</dbReference>
<dbReference type="SUPFAM" id="SSF51445">
    <property type="entry name" value="(Trans)glycosidases"/>
    <property type="match status" value="1"/>
</dbReference>
<comment type="similarity">
    <text evidence="1 4">Belongs to the glycosyl hydrolase 53 family.</text>
</comment>
<feature type="domain" description="Bacterial Ig-like" evidence="5">
    <location>
        <begin position="739"/>
        <end position="794"/>
    </location>
</feature>
<dbReference type="GO" id="GO:0015926">
    <property type="term" value="F:glucosidase activity"/>
    <property type="evidence" value="ECO:0007669"/>
    <property type="project" value="InterPro"/>
</dbReference>
<protein>
    <recommendedName>
        <fullName evidence="4">Arabinogalactan endo-beta-1,4-galactanase</fullName>
        <ecNumber evidence="4">3.2.1.89</ecNumber>
    </recommendedName>
</protein>
<dbReference type="PANTHER" id="PTHR34983:SF2">
    <property type="entry name" value="ENDO-BETA-1,4-GALACTANASE"/>
    <property type="match status" value="1"/>
</dbReference>
<dbReference type="GO" id="GO:0045490">
    <property type="term" value="P:pectin catabolic process"/>
    <property type="evidence" value="ECO:0007669"/>
    <property type="project" value="TreeGrafter"/>
</dbReference>
<name>A0AAW7M4A3_9MICO</name>
<dbReference type="EC" id="3.2.1.89" evidence="4"/>
<evidence type="ECO:0000313" key="6">
    <source>
        <dbReference type="EMBL" id="MDN4488874.1"/>
    </source>
</evidence>
<comment type="catalytic activity">
    <reaction evidence="4">
        <text>The enzyme specifically hydrolyzes (1-&gt;4)-beta-D-galactosidic linkages in type I arabinogalactans.</text>
        <dbReference type="EC" id="3.2.1.89"/>
    </reaction>
</comment>